<name>A0AA38YD29_9EURO</name>
<dbReference type="AlphaFoldDB" id="A0AA38YD29"/>
<organism evidence="3 4">
    <name type="scientific">Knufia peltigerae</name>
    <dbReference type="NCBI Taxonomy" id="1002370"/>
    <lineage>
        <taxon>Eukaryota</taxon>
        <taxon>Fungi</taxon>
        <taxon>Dikarya</taxon>
        <taxon>Ascomycota</taxon>
        <taxon>Pezizomycotina</taxon>
        <taxon>Eurotiomycetes</taxon>
        <taxon>Chaetothyriomycetidae</taxon>
        <taxon>Chaetothyriales</taxon>
        <taxon>Trichomeriaceae</taxon>
        <taxon>Knufia</taxon>
    </lineage>
</organism>
<dbReference type="EMBL" id="JAPDRN010000005">
    <property type="protein sequence ID" value="KAJ9644868.1"/>
    <property type="molecule type" value="Genomic_DNA"/>
</dbReference>
<feature type="compositionally biased region" description="Low complexity" evidence="1">
    <location>
        <begin position="296"/>
        <end position="305"/>
    </location>
</feature>
<gene>
    <name evidence="3" type="ORF">H2204_001330</name>
</gene>
<dbReference type="Pfam" id="PF10180">
    <property type="entry name" value="WKF"/>
    <property type="match status" value="1"/>
</dbReference>
<accession>A0AA38YD29</accession>
<evidence type="ECO:0000256" key="1">
    <source>
        <dbReference type="SAM" id="MobiDB-lite"/>
    </source>
</evidence>
<feature type="compositionally biased region" description="Low complexity" evidence="1">
    <location>
        <begin position="331"/>
        <end position="351"/>
    </location>
</feature>
<comment type="caution">
    <text evidence="3">The sequence shown here is derived from an EMBL/GenBank/DDBJ whole genome shotgun (WGS) entry which is preliminary data.</text>
</comment>
<evidence type="ECO:0000313" key="4">
    <source>
        <dbReference type="Proteomes" id="UP001172681"/>
    </source>
</evidence>
<reference evidence="3" key="1">
    <citation type="submission" date="2022-10" db="EMBL/GenBank/DDBJ databases">
        <title>Culturing micro-colonial fungi from biological soil crusts in the Mojave desert and describing Neophaeococcomyces mojavensis, and introducing the new genera and species Taxawa tesnikishii.</title>
        <authorList>
            <person name="Kurbessoian T."/>
            <person name="Stajich J.E."/>
        </authorList>
    </citation>
    <scope>NUCLEOTIDE SEQUENCE</scope>
    <source>
        <strain evidence="3">TK_35</strain>
    </source>
</reference>
<dbReference type="InterPro" id="IPR019327">
    <property type="entry name" value="WKF"/>
</dbReference>
<dbReference type="Proteomes" id="UP001172681">
    <property type="component" value="Unassembled WGS sequence"/>
</dbReference>
<dbReference type="PANTHER" id="PTHR22306">
    <property type="entry name" value="CHROMOSOME 7 OPEN READING FRAME 50"/>
    <property type="match status" value="1"/>
</dbReference>
<feature type="region of interest" description="Disordered" evidence="1">
    <location>
        <begin position="273"/>
        <end position="351"/>
    </location>
</feature>
<protein>
    <recommendedName>
        <fullName evidence="2">WKF domain-containing protein</fullName>
    </recommendedName>
</protein>
<feature type="compositionally biased region" description="Polar residues" evidence="1">
    <location>
        <begin position="64"/>
        <end position="75"/>
    </location>
</feature>
<evidence type="ECO:0000259" key="2">
    <source>
        <dbReference type="Pfam" id="PF10180"/>
    </source>
</evidence>
<keyword evidence="4" id="KW-1185">Reference proteome</keyword>
<evidence type="ECO:0000313" key="3">
    <source>
        <dbReference type="EMBL" id="KAJ9644868.1"/>
    </source>
</evidence>
<feature type="domain" description="WKF" evidence="2">
    <location>
        <begin position="147"/>
        <end position="209"/>
    </location>
</feature>
<feature type="compositionally biased region" description="Acidic residues" evidence="1">
    <location>
        <begin position="306"/>
        <end position="320"/>
    </location>
</feature>
<dbReference type="PANTHER" id="PTHR22306:SF2">
    <property type="entry name" value="CHROMOSOME 7 OPEN READING FRAME 50"/>
    <property type="match status" value="1"/>
</dbReference>
<sequence length="351" mass="39269">MQQPVVPAWKKLGLKLKHSQESSEPPIKMNGNGVGSLEHAQESLLEQPRKKRKFSPIREESTKSESTNGAIQSSFKSPKPQNKKLKKKVSFSLDAPPDLVTSTSSPSQKIADVEKSPATKQKKEKRPRKDSSRARQASAPRINPALEYLSQYHTSRPTWKFNKTREIWILKHALSEEDVPRDYDVALARYLHGLKGIGARERLENTCLETLRARSDVEGISSQTTADRDFQKRFRDMLQASEDGSFDDQNEHLRQWIQQRPRPQLLLDSLGSDARAEGEKPKPKKRKNRTVVVEYDSSSSSSSSDSDNESESESDSENESDSGKEADTVEDSTSSSGSDSSDESTSSSDSE</sequence>
<feature type="region of interest" description="Disordered" evidence="1">
    <location>
        <begin position="15"/>
        <end position="142"/>
    </location>
</feature>
<proteinExistence type="predicted"/>